<dbReference type="Pfam" id="PF19238">
    <property type="entry name" value="Radical_SAM_2"/>
    <property type="match status" value="1"/>
</dbReference>
<evidence type="ECO:0000259" key="1">
    <source>
        <dbReference type="PROSITE" id="PS50106"/>
    </source>
</evidence>
<dbReference type="Proteomes" id="UP000606889">
    <property type="component" value="Unassembled WGS sequence"/>
</dbReference>
<dbReference type="SUPFAM" id="SSF50156">
    <property type="entry name" value="PDZ domain-like"/>
    <property type="match status" value="1"/>
</dbReference>
<dbReference type="Pfam" id="PF17820">
    <property type="entry name" value="PDZ_6"/>
    <property type="match status" value="1"/>
</dbReference>
<dbReference type="EMBL" id="JACOON010000001">
    <property type="protein sequence ID" value="MBC5647230.1"/>
    <property type="molecule type" value="Genomic_DNA"/>
</dbReference>
<proteinExistence type="predicted"/>
<evidence type="ECO:0000313" key="3">
    <source>
        <dbReference type="Proteomes" id="UP000606889"/>
    </source>
</evidence>
<reference evidence="2 3" key="1">
    <citation type="submission" date="2020-08" db="EMBL/GenBank/DDBJ databases">
        <title>Genome public.</title>
        <authorList>
            <person name="Liu C."/>
            <person name="Sun Q."/>
        </authorList>
    </citation>
    <scope>NUCLEOTIDE SEQUENCE [LARGE SCALE GENOMIC DNA]</scope>
    <source>
        <strain evidence="2 3">NSJ-35</strain>
    </source>
</reference>
<feature type="domain" description="PDZ" evidence="1">
    <location>
        <begin position="1"/>
        <end position="54"/>
    </location>
</feature>
<dbReference type="PROSITE" id="PS50106">
    <property type="entry name" value="PDZ"/>
    <property type="match status" value="1"/>
</dbReference>
<dbReference type="InterPro" id="IPR058240">
    <property type="entry name" value="rSAM_sf"/>
</dbReference>
<dbReference type="Gene3D" id="2.30.42.10">
    <property type="match status" value="1"/>
</dbReference>
<organism evidence="2 3">
    <name type="scientific">Christensenella tenuis</name>
    <dbReference type="NCBI Taxonomy" id="2763033"/>
    <lineage>
        <taxon>Bacteria</taxon>
        <taxon>Bacillati</taxon>
        <taxon>Bacillota</taxon>
        <taxon>Clostridia</taxon>
        <taxon>Christensenellales</taxon>
        <taxon>Christensenellaceae</taxon>
        <taxon>Christensenella</taxon>
    </lineage>
</organism>
<dbReference type="RefSeq" id="WP_186856743.1">
    <property type="nucleotide sequence ID" value="NZ_JACOON010000001.1"/>
</dbReference>
<sequence length="432" mass="49580">MIVKQVDPGSIAEECEISPGDVLLSINGHRLRDYIDYIYELAGDEILLTVRKKDDVLEEIEIEKEPYEELGITFENDGFGRKISCRNKCVFCFVDQMPKRMRRTLYVKDDDWRMSFLMGSYVTLTNLTEDEIGRIIEQRISPLYVSVHAYDNELRKLLFGNEDAGKTFGLIRRFVDHGIRMHTQIVMCEGLNSGAILQETIEQLYRLFPGVQSVAVVPAGLTKHRKGRYPLSPVSKDCARETIRLIEAFQKQFLEETGETRFVFASDEMYIRANLELPSYEEYEDFVQIENGVGLVKMFLHDAYEALGLLRGEKPRYQKIGFITGKDFYPFLKELAKQIEDVFDIKITVYQVRNDFFGETITVAGLLTGSDVMAQVKRGDEQALFLSRCCFKENENAMLDEVTLEELADAFGVPCYKASGDGYEVIQMLLKE</sequence>
<name>A0ABR7EBT8_9FIRM</name>
<evidence type="ECO:0000313" key="2">
    <source>
        <dbReference type="EMBL" id="MBC5647230.1"/>
    </source>
</evidence>
<dbReference type="InterPro" id="IPR036034">
    <property type="entry name" value="PDZ_sf"/>
</dbReference>
<comment type="caution">
    <text evidence="2">The sequence shown here is derived from an EMBL/GenBank/DDBJ whole genome shotgun (WGS) entry which is preliminary data.</text>
</comment>
<dbReference type="SUPFAM" id="SSF102114">
    <property type="entry name" value="Radical SAM enzymes"/>
    <property type="match status" value="1"/>
</dbReference>
<protein>
    <submittedName>
        <fullName evidence="2">DUF512 domain-containing protein</fullName>
    </submittedName>
</protein>
<dbReference type="InterPro" id="IPR045375">
    <property type="entry name" value="Put_radical_SAM-like_N"/>
</dbReference>
<keyword evidence="3" id="KW-1185">Reference proteome</keyword>
<dbReference type="InterPro" id="IPR001478">
    <property type="entry name" value="PDZ"/>
</dbReference>
<dbReference type="InterPro" id="IPR007549">
    <property type="entry name" value="DUF512"/>
</dbReference>
<dbReference type="Pfam" id="PF04459">
    <property type="entry name" value="DUF512"/>
    <property type="match status" value="1"/>
</dbReference>
<accession>A0ABR7EBT8</accession>
<dbReference type="InterPro" id="IPR041489">
    <property type="entry name" value="PDZ_6"/>
</dbReference>
<gene>
    <name evidence="2" type="ORF">H8S18_02635</name>
</gene>